<proteinExistence type="predicted"/>
<dbReference type="EMBL" id="CP063767">
    <property type="protein sequence ID" value="QOY60545.1"/>
    <property type="molecule type" value="Genomic_DNA"/>
</dbReference>
<evidence type="ECO:0000259" key="13">
    <source>
        <dbReference type="PROSITE" id="PS51098"/>
    </source>
</evidence>
<keyword evidence="2" id="KW-0813">Transport</keyword>
<feature type="domain" description="PTS EIIB type-1" evidence="13">
    <location>
        <begin position="7"/>
        <end position="89"/>
    </location>
</feature>
<dbReference type="InterPro" id="IPR036878">
    <property type="entry name" value="Glu_permease_IIB"/>
</dbReference>
<keyword evidence="6" id="KW-0598">Phosphotransferase system</keyword>
<evidence type="ECO:0000256" key="6">
    <source>
        <dbReference type="ARBA" id="ARBA00022683"/>
    </source>
</evidence>
<feature type="transmembrane region" description="Helical" evidence="12">
    <location>
        <begin position="127"/>
        <end position="150"/>
    </location>
</feature>
<dbReference type="PROSITE" id="PS51103">
    <property type="entry name" value="PTS_EIIC_TYPE_1"/>
    <property type="match status" value="1"/>
</dbReference>
<feature type="transmembrane region" description="Helical" evidence="12">
    <location>
        <begin position="214"/>
        <end position="237"/>
    </location>
</feature>
<keyword evidence="16" id="KW-1185">Reference proteome</keyword>
<dbReference type="SUPFAM" id="SSF55604">
    <property type="entry name" value="Glucose permease domain IIB"/>
    <property type="match status" value="1"/>
</dbReference>
<dbReference type="PROSITE" id="PS51098">
    <property type="entry name" value="PTS_EIIB_TYPE_1"/>
    <property type="match status" value="1"/>
</dbReference>
<dbReference type="Proteomes" id="UP000593735">
    <property type="component" value="Chromosome"/>
</dbReference>
<feature type="transmembrane region" description="Helical" evidence="12">
    <location>
        <begin position="297"/>
        <end position="319"/>
    </location>
</feature>
<evidence type="ECO:0000256" key="5">
    <source>
        <dbReference type="ARBA" id="ARBA00022679"/>
    </source>
</evidence>
<feature type="transmembrane region" description="Helical" evidence="12">
    <location>
        <begin position="249"/>
        <end position="268"/>
    </location>
</feature>
<dbReference type="GO" id="GO:0005886">
    <property type="term" value="C:plasma membrane"/>
    <property type="evidence" value="ECO:0007669"/>
    <property type="project" value="UniProtKB-SubCell"/>
</dbReference>
<dbReference type="GO" id="GO:0009401">
    <property type="term" value="P:phosphoenolpyruvate-dependent sugar phosphotransferase system"/>
    <property type="evidence" value="ECO:0007669"/>
    <property type="project" value="UniProtKB-KW"/>
</dbReference>
<dbReference type="GO" id="GO:0090589">
    <property type="term" value="F:protein-phosphocysteine-trehalose phosphotransferase system transporter activity"/>
    <property type="evidence" value="ECO:0007669"/>
    <property type="project" value="TreeGrafter"/>
</dbReference>
<dbReference type="Pfam" id="PF00367">
    <property type="entry name" value="PTS_EIIB"/>
    <property type="match status" value="1"/>
</dbReference>
<dbReference type="InterPro" id="IPR018113">
    <property type="entry name" value="PTrfase_EIIB_Cys"/>
</dbReference>
<feature type="transmembrane region" description="Helical" evidence="12">
    <location>
        <begin position="394"/>
        <end position="414"/>
    </location>
</feature>
<keyword evidence="7 12" id="KW-0812">Transmembrane</keyword>
<dbReference type="GO" id="GO:0015771">
    <property type="term" value="P:trehalose transport"/>
    <property type="evidence" value="ECO:0007669"/>
    <property type="project" value="TreeGrafter"/>
</dbReference>
<keyword evidence="5" id="KW-0808">Transferase</keyword>
<reference evidence="15 16" key="1">
    <citation type="submission" date="2020-10" db="EMBL/GenBank/DDBJ databases">
        <title>Olsenella immobilis sp.nov., isolated from the mud in a fermentation cellar used for the production of Chinese strong-flavoured liquor.</title>
        <authorList>
            <person name="Lu L."/>
        </authorList>
    </citation>
    <scope>NUCLEOTIDE SEQUENCE [LARGE SCALE GENOMIC DNA]</scope>
    <source>
        <strain evidence="15 16">LZLJ-2</strain>
    </source>
</reference>
<evidence type="ECO:0000256" key="12">
    <source>
        <dbReference type="SAM" id="Phobius"/>
    </source>
</evidence>
<sequence length="474" mass="50833">MTVDTYEDLARQIIEDVGGPSNVSSVTHCFTRLRFTLKDNEAVREDHLRKLSGVAGTALAAGQYQVVIGNDVTKVYDAVTSLPGITGEGEVAAESVADEKPVKPVKKGFSYWINIPLNTMSSTITPVLNGLVVTGLFKAVLSILVLLGALDTTSQTYVLLNMMSDVFFYFMPFMIAWSASKHFKCNTVISLMLVGILLHPTFTGLVSAGDSVSLFGLPVHAISYSSSLLPALITVWAQSKVERLFSKTFFNKLGLIELLPTFIVMAPLTLLVTGPVGSIIGEVIASAMLALYQNYYLLGVFAVCLIMPVLILTGSHWILMPTALSNLSTLGFDPFLWVGFAVINFTQLAVSLAIFFKAKSREIKEFAGSAVLPIATAGVTEPCMYGLTLKLKKPLIATFVGCAVGGLYCGLMHVKVFELITVSLVSLPQFIDPAGGNNFVVALIGMALVFVVTFVVTDRVAKVGVSTFPSGLKA</sequence>
<evidence type="ECO:0000313" key="16">
    <source>
        <dbReference type="Proteomes" id="UP000593735"/>
    </source>
</evidence>
<dbReference type="GO" id="GO:0008982">
    <property type="term" value="F:protein-N(PI)-phosphohistidine-sugar phosphotransferase activity"/>
    <property type="evidence" value="ECO:0007669"/>
    <property type="project" value="InterPro"/>
</dbReference>
<dbReference type="FunFam" id="3.30.1360.60:FF:000001">
    <property type="entry name" value="PTS system glucose-specific IIBC component PtsG"/>
    <property type="match status" value="1"/>
</dbReference>
<keyword evidence="4" id="KW-0762">Sugar transport</keyword>
<dbReference type="InterPro" id="IPR050558">
    <property type="entry name" value="PTS_Sugar-Specific_Components"/>
</dbReference>
<accession>A0A7S7M870</accession>
<evidence type="ECO:0000256" key="10">
    <source>
        <dbReference type="ARBA" id="ARBA00023136"/>
    </source>
</evidence>
<feature type="domain" description="PTS EIIC type-1" evidence="14">
    <location>
        <begin position="118"/>
        <end position="472"/>
    </location>
</feature>
<evidence type="ECO:0000259" key="14">
    <source>
        <dbReference type="PROSITE" id="PS51103"/>
    </source>
</evidence>
<dbReference type="InterPro" id="IPR003352">
    <property type="entry name" value="PTS_EIIC"/>
</dbReference>
<keyword evidence="3" id="KW-1003">Cell membrane</keyword>
<gene>
    <name evidence="15" type="ORF">INP52_09155</name>
</gene>
<evidence type="ECO:0000256" key="7">
    <source>
        <dbReference type="ARBA" id="ARBA00022692"/>
    </source>
</evidence>
<name>A0A7S7M870_9ACTN</name>
<dbReference type="CDD" id="cd00212">
    <property type="entry name" value="PTS_IIB_glc"/>
    <property type="match status" value="1"/>
</dbReference>
<organism evidence="15 16">
    <name type="scientific">Thermophilibacter immobilis</name>
    <dbReference type="NCBI Taxonomy" id="2779519"/>
    <lineage>
        <taxon>Bacteria</taxon>
        <taxon>Bacillati</taxon>
        <taxon>Actinomycetota</taxon>
        <taxon>Coriobacteriia</taxon>
        <taxon>Coriobacteriales</taxon>
        <taxon>Atopobiaceae</taxon>
        <taxon>Thermophilibacter</taxon>
    </lineage>
</organism>
<dbReference type="AlphaFoldDB" id="A0A7S7M870"/>
<evidence type="ECO:0000256" key="1">
    <source>
        <dbReference type="ARBA" id="ARBA00004651"/>
    </source>
</evidence>
<evidence type="ECO:0000256" key="4">
    <source>
        <dbReference type="ARBA" id="ARBA00022597"/>
    </source>
</evidence>
<dbReference type="PROSITE" id="PS01035">
    <property type="entry name" value="PTS_EIIB_TYPE_1_CYS"/>
    <property type="match status" value="1"/>
</dbReference>
<dbReference type="Gene3D" id="3.30.1360.60">
    <property type="entry name" value="Glucose permease domain IIB"/>
    <property type="match status" value="1"/>
</dbReference>
<keyword evidence="10 12" id="KW-0472">Membrane</keyword>
<evidence type="ECO:0000256" key="3">
    <source>
        <dbReference type="ARBA" id="ARBA00022475"/>
    </source>
</evidence>
<comment type="subcellular location">
    <subcellularLocation>
        <location evidence="1">Cell membrane</location>
        <topology evidence="1">Multi-pass membrane protein</topology>
    </subcellularLocation>
</comment>
<protein>
    <submittedName>
        <fullName evidence="15">PTS transporter subunit EIIC</fullName>
    </submittedName>
</protein>
<feature type="transmembrane region" description="Helical" evidence="12">
    <location>
        <begin position="434"/>
        <end position="456"/>
    </location>
</feature>
<dbReference type="PANTHER" id="PTHR30175:SF1">
    <property type="entry name" value="PTS SYSTEM ARBUTIN-, CELLOBIOSE-, AND SALICIN-SPECIFIC EIIBC COMPONENT-RELATED"/>
    <property type="match status" value="1"/>
</dbReference>
<dbReference type="GO" id="GO:0016301">
    <property type="term" value="F:kinase activity"/>
    <property type="evidence" value="ECO:0007669"/>
    <property type="project" value="UniProtKB-KW"/>
</dbReference>
<evidence type="ECO:0000256" key="11">
    <source>
        <dbReference type="PROSITE-ProRule" id="PRU00421"/>
    </source>
</evidence>
<keyword evidence="8" id="KW-0418">Kinase</keyword>
<feature type="transmembrane region" description="Helical" evidence="12">
    <location>
        <begin position="156"/>
        <end position="176"/>
    </location>
</feature>
<evidence type="ECO:0000313" key="15">
    <source>
        <dbReference type="EMBL" id="QOY60545.1"/>
    </source>
</evidence>
<dbReference type="PANTHER" id="PTHR30175">
    <property type="entry name" value="PHOSPHOTRANSFERASE SYSTEM TRANSPORT PROTEIN"/>
    <property type="match status" value="1"/>
</dbReference>
<feature type="active site" description="Phosphocysteine intermediate; for EIIB activity" evidence="11">
    <location>
        <position position="29"/>
    </location>
</feature>
<keyword evidence="9 12" id="KW-1133">Transmembrane helix</keyword>
<feature type="transmembrane region" description="Helical" evidence="12">
    <location>
        <begin position="274"/>
        <end position="292"/>
    </location>
</feature>
<dbReference type="KEGG" id="tio:INP52_09155"/>
<evidence type="ECO:0000256" key="8">
    <source>
        <dbReference type="ARBA" id="ARBA00022777"/>
    </source>
</evidence>
<dbReference type="InterPro" id="IPR013013">
    <property type="entry name" value="PTS_EIIC_1"/>
</dbReference>
<dbReference type="Pfam" id="PF02378">
    <property type="entry name" value="PTS_EIIC"/>
    <property type="match status" value="1"/>
</dbReference>
<feature type="transmembrane region" description="Helical" evidence="12">
    <location>
        <begin position="335"/>
        <end position="356"/>
    </location>
</feature>
<feature type="transmembrane region" description="Helical" evidence="12">
    <location>
        <begin position="188"/>
        <end position="208"/>
    </location>
</feature>
<dbReference type="InterPro" id="IPR001996">
    <property type="entry name" value="PTS_IIB_1"/>
</dbReference>
<evidence type="ECO:0000256" key="2">
    <source>
        <dbReference type="ARBA" id="ARBA00022448"/>
    </source>
</evidence>
<evidence type="ECO:0000256" key="9">
    <source>
        <dbReference type="ARBA" id="ARBA00022989"/>
    </source>
</evidence>